<dbReference type="InterPro" id="IPR008407">
    <property type="entry name" value="Brnchd-chn_aa_trnsp_AzlD"/>
</dbReference>
<proteinExistence type="predicted"/>
<dbReference type="RefSeq" id="WP_078487382.1">
    <property type="nucleotide sequence ID" value="NZ_MPRJ01000046.1"/>
</dbReference>
<dbReference type="Proteomes" id="UP000190896">
    <property type="component" value="Unassembled WGS sequence"/>
</dbReference>
<evidence type="ECO:0008006" key="4">
    <source>
        <dbReference type="Google" id="ProtNLM"/>
    </source>
</evidence>
<reference evidence="2 3" key="1">
    <citation type="submission" date="2016-11" db="EMBL/GenBank/DDBJ databases">
        <title>Mixed transmission modes and dynamic genome evolution in an obligate animal-bacterial symbiosis.</title>
        <authorList>
            <person name="Russell S.L."/>
            <person name="Corbett-Detig R.B."/>
            <person name="Cavanaugh C.M."/>
        </authorList>
    </citation>
    <scope>NUCLEOTIDE SEQUENCE [LARGE SCALE GENOMIC DNA]</scope>
    <source>
        <strain evidence="2">Se-Cadez</strain>
    </source>
</reference>
<keyword evidence="1" id="KW-0812">Transmembrane</keyword>
<gene>
    <name evidence="2" type="ORF">BOW51_07850</name>
</gene>
<dbReference type="Pfam" id="PF05437">
    <property type="entry name" value="AzlD"/>
    <property type="match status" value="1"/>
</dbReference>
<feature type="transmembrane region" description="Helical" evidence="1">
    <location>
        <begin position="87"/>
        <end position="106"/>
    </location>
</feature>
<dbReference type="AlphaFoldDB" id="A0A1T2KU61"/>
<keyword evidence="3" id="KW-1185">Reference proteome</keyword>
<evidence type="ECO:0000313" key="2">
    <source>
        <dbReference type="EMBL" id="OOZ36280.1"/>
    </source>
</evidence>
<comment type="caution">
    <text evidence="2">The sequence shown here is derived from an EMBL/GenBank/DDBJ whole genome shotgun (WGS) entry which is preliminary data.</text>
</comment>
<sequence>MTGGASGYLLGVILVMTAATFLTRLIPFVLLKNRHDHPVLAFLGRYTPPMIMTLLVLYSLKGIELGIAPQGAPELIAVTVTALLHHLWGNALLSIFSGTGVYMIMLQSGVL</sequence>
<accession>A0A1T2KU61</accession>
<name>A0A1T2KU61_9GAMM</name>
<dbReference type="OrthoDB" id="5324916at2"/>
<evidence type="ECO:0000256" key="1">
    <source>
        <dbReference type="SAM" id="Phobius"/>
    </source>
</evidence>
<keyword evidence="1" id="KW-1133">Transmembrane helix</keyword>
<feature type="transmembrane region" description="Helical" evidence="1">
    <location>
        <begin position="39"/>
        <end position="60"/>
    </location>
</feature>
<keyword evidence="1" id="KW-0472">Membrane</keyword>
<protein>
    <recommendedName>
        <fullName evidence="4">Branched-chain amino acid transporter</fullName>
    </recommendedName>
</protein>
<organism evidence="2 3">
    <name type="scientific">Solemya velesiana gill symbiont</name>
    <dbReference type="NCBI Taxonomy" id="1918948"/>
    <lineage>
        <taxon>Bacteria</taxon>
        <taxon>Pseudomonadati</taxon>
        <taxon>Pseudomonadota</taxon>
        <taxon>Gammaproteobacteria</taxon>
        <taxon>sulfur-oxidizing symbionts</taxon>
    </lineage>
</organism>
<evidence type="ECO:0000313" key="3">
    <source>
        <dbReference type="Proteomes" id="UP000190896"/>
    </source>
</evidence>
<dbReference type="PIRSF" id="PIRSF003203">
    <property type="entry name" value="AzlD"/>
    <property type="match status" value="1"/>
</dbReference>
<dbReference type="EMBL" id="MPRJ01000046">
    <property type="protein sequence ID" value="OOZ36280.1"/>
    <property type="molecule type" value="Genomic_DNA"/>
</dbReference>
<feature type="transmembrane region" description="Helical" evidence="1">
    <location>
        <begin position="6"/>
        <end position="27"/>
    </location>
</feature>